<dbReference type="Pfam" id="PF25888">
    <property type="entry name" value="WHD_DnaB"/>
    <property type="match status" value="1"/>
</dbReference>
<evidence type="ECO:0000259" key="2">
    <source>
        <dbReference type="Pfam" id="PF25888"/>
    </source>
</evidence>
<keyword evidence="3" id="KW-0547">Nucleotide-binding</keyword>
<feature type="domain" description="Replicative helicase loading/DNA remodeling protein DnaB N-terminal winged helix" evidence="2">
    <location>
        <begin position="22"/>
        <end position="185"/>
    </location>
</feature>
<comment type="caution">
    <text evidence="3">The sequence shown here is derived from an EMBL/GenBank/DDBJ whole genome shotgun (WGS) entry which is preliminary data.</text>
</comment>
<keyword evidence="4" id="KW-1185">Reference proteome</keyword>
<keyword evidence="3" id="KW-0378">Hydrolase</keyword>
<feature type="compositionally biased region" description="Basic and acidic residues" evidence="1">
    <location>
        <begin position="439"/>
        <end position="451"/>
    </location>
</feature>
<dbReference type="OrthoDB" id="2082007at2"/>
<feature type="compositionally biased region" description="Gly residues" evidence="1">
    <location>
        <begin position="469"/>
        <end position="483"/>
    </location>
</feature>
<reference evidence="3 4" key="1">
    <citation type="submission" date="2016-05" db="EMBL/GenBank/DDBJ databases">
        <title>Paenibacillus oryzae. sp. nov., isolated from the rice root.</title>
        <authorList>
            <person name="Zhang J."/>
            <person name="Zhang X."/>
        </authorList>
    </citation>
    <scope>NUCLEOTIDE SEQUENCE [LARGE SCALE GENOMIC DNA]</scope>
    <source>
        <strain evidence="3 4">1DrF-4</strain>
    </source>
</reference>
<name>A0A1A5YFS3_9BACL</name>
<protein>
    <submittedName>
        <fullName evidence="3">Helicase DnaB</fullName>
    </submittedName>
</protein>
<dbReference type="Proteomes" id="UP000092024">
    <property type="component" value="Unassembled WGS sequence"/>
</dbReference>
<dbReference type="EMBL" id="LYPA01000065">
    <property type="protein sequence ID" value="OBR64429.1"/>
    <property type="molecule type" value="Genomic_DNA"/>
</dbReference>
<evidence type="ECO:0000256" key="1">
    <source>
        <dbReference type="SAM" id="MobiDB-lite"/>
    </source>
</evidence>
<organism evidence="3 4">
    <name type="scientific">Paenibacillus oryzae</name>
    <dbReference type="NCBI Taxonomy" id="1844972"/>
    <lineage>
        <taxon>Bacteria</taxon>
        <taxon>Bacillati</taxon>
        <taxon>Bacillota</taxon>
        <taxon>Bacilli</taxon>
        <taxon>Bacillales</taxon>
        <taxon>Paenibacillaceae</taxon>
        <taxon>Paenibacillus</taxon>
    </lineage>
</organism>
<dbReference type="RefSeq" id="WP_068685080.1">
    <property type="nucleotide sequence ID" value="NZ_LYPA01000065.1"/>
</dbReference>
<dbReference type="AlphaFoldDB" id="A0A1A5YFS3"/>
<dbReference type="GO" id="GO:0004386">
    <property type="term" value="F:helicase activity"/>
    <property type="evidence" value="ECO:0007669"/>
    <property type="project" value="UniProtKB-KW"/>
</dbReference>
<feature type="compositionally biased region" description="Basic and acidic residues" evidence="1">
    <location>
        <begin position="493"/>
        <end position="503"/>
    </location>
</feature>
<accession>A0A1A5YFS3</accession>
<proteinExistence type="predicted"/>
<evidence type="ECO:0000313" key="3">
    <source>
        <dbReference type="EMBL" id="OBR64429.1"/>
    </source>
</evidence>
<keyword evidence="3" id="KW-0067">ATP-binding</keyword>
<sequence>MRIPNLMQFTEHHRYYIFRDFSLSSLDGRMLSLIYQPMIGAFAIGLYQQLYHSIPGDSAGYSRLEPQRKLFLGLGLEMNEKSRRQVVDAASRLEAVGLLQTSRLGGSLLEETVYEYELVCPLSPGEFFKNMHLAMLLRDKVGKYAVIELRELFGSPEPDELAGAELEKENISVPFYELFKLNMQSFDSELEQALTEVAPSRQSAPRQELASAGIAYGELLLRFPRNSANRPYVERLRGNDDGLAQINYVAYKYHLSVSAVCRLLDEDEVFDSSGSLNVDELQLRANQLYRQDKKREDDRQRMLAKTPMTNDAADMQAVDEQEDEAEVLEQYYLPVPEQLKGRCDIQQYNMLMRNEPHTRFLRRFFPGAVPDWIEGVFERIDLNYRLAAPVINVLIHYVIGAGDSGRVTRTFLDAVASNMLIKNIDTFEKAVHYVREQAKLEQDKERRREEASTGDAGGRPSYGNARGSGSRGGRAGNGRGGLSGKPNIPIVSEEYRNDPISADKLEELRKLARKLDGKT</sequence>
<dbReference type="InterPro" id="IPR058660">
    <property type="entry name" value="WHD_DnaB"/>
</dbReference>
<evidence type="ECO:0000313" key="4">
    <source>
        <dbReference type="Proteomes" id="UP000092024"/>
    </source>
</evidence>
<dbReference type="STRING" id="1844972.A7K91_13105"/>
<gene>
    <name evidence="3" type="ORF">A7K91_13105</name>
</gene>
<feature type="region of interest" description="Disordered" evidence="1">
    <location>
        <begin position="439"/>
        <end position="503"/>
    </location>
</feature>
<keyword evidence="3" id="KW-0347">Helicase</keyword>